<comment type="caution">
    <text evidence="2">The sequence shown here is derived from an EMBL/GenBank/DDBJ whole genome shotgun (WGS) entry which is preliminary data.</text>
</comment>
<dbReference type="Proteomes" id="UP000605992">
    <property type="component" value="Unassembled WGS sequence"/>
</dbReference>
<evidence type="ECO:0000313" key="2">
    <source>
        <dbReference type="EMBL" id="GII56135.1"/>
    </source>
</evidence>
<evidence type="ECO:0000313" key="3">
    <source>
        <dbReference type="Proteomes" id="UP000605992"/>
    </source>
</evidence>
<reference evidence="2" key="1">
    <citation type="submission" date="2021-01" db="EMBL/GenBank/DDBJ databases">
        <title>Whole genome shotgun sequence of Planotetraspora thailandica NBRC 104271.</title>
        <authorList>
            <person name="Komaki H."/>
            <person name="Tamura T."/>
        </authorList>
    </citation>
    <scope>NUCLEOTIDE SEQUENCE</scope>
    <source>
        <strain evidence="2">NBRC 104271</strain>
    </source>
</reference>
<keyword evidence="1" id="KW-0472">Membrane</keyword>
<evidence type="ECO:0000256" key="1">
    <source>
        <dbReference type="SAM" id="Phobius"/>
    </source>
</evidence>
<proteinExistence type="predicted"/>
<organism evidence="2 3">
    <name type="scientific">Planotetraspora thailandica</name>
    <dbReference type="NCBI Taxonomy" id="487172"/>
    <lineage>
        <taxon>Bacteria</taxon>
        <taxon>Bacillati</taxon>
        <taxon>Actinomycetota</taxon>
        <taxon>Actinomycetes</taxon>
        <taxon>Streptosporangiales</taxon>
        <taxon>Streptosporangiaceae</taxon>
        <taxon>Planotetraspora</taxon>
    </lineage>
</organism>
<feature type="transmembrane region" description="Helical" evidence="1">
    <location>
        <begin position="141"/>
        <end position="160"/>
    </location>
</feature>
<name>A0A8J3XXH6_9ACTN</name>
<gene>
    <name evidence="2" type="ORF">Pth03_45240</name>
</gene>
<feature type="transmembrane region" description="Helical" evidence="1">
    <location>
        <begin position="111"/>
        <end position="129"/>
    </location>
</feature>
<keyword evidence="1" id="KW-0812">Transmembrane</keyword>
<sequence>MSTWEERRDRLESMPESRIWATRPARRRLVLVGVGALVLLWAGLVVIAQYAPSDLARNVYLSMFLVGVLIGLPVTRWLHAATRGALYLPEGFLDERQLTYRRQAYSSAHRATTLVLCLLFVLANVVSYQEGALTIEIPLALLAPLALTLVATHCTIPLLIAGWRQPDPPPDDDE</sequence>
<keyword evidence="1" id="KW-1133">Transmembrane helix</keyword>
<feature type="transmembrane region" description="Helical" evidence="1">
    <location>
        <begin position="29"/>
        <end position="52"/>
    </location>
</feature>
<accession>A0A8J3XXH6</accession>
<protein>
    <submittedName>
        <fullName evidence="2">Uncharacterized protein</fullName>
    </submittedName>
</protein>
<keyword evidence="3" id="KW-1185">Reference proteome</keyword>
<dbReference type="EMBL" id="BOOR01000034">
    <property type="protein sequence ID" value="GII56135.1"/>
    <property type="molecule type" value="Genomic_DNA"/>
</dbReference>
<dbReference type="RefSeq" id="WP_203946308.1">
    <property type="nucleotide sequence ID" value="NZ_BOOR01000034.1"/>
</dbReference>
<feature type="transmembrane region" description="Helical" evidence="1">
    <location>
        <begin position="58"/>
        <end position="78"/>
    </location>
</feature>
<dbReference type="AlphaFoldDB" id="A0A8J3XXH6"/>